<reference evidence="1 2" key="1">
    <citation type="submission" date="2018-07" db="EMBL/GenBank/DDBJ databases">
        <authorList>
            <person name="Cook J.L."/>
            <person name="Tucker S.D."/>
            <person name="Kassa A.K."/>
            <person name="Jones J.A."/>
            <person name="Khadka D."/>
            <person name="Klug H.M."/>
            <person name="Layton S.R."/>
            <person name="Nayek S."/>
            <person name="Bhuiyan S."/>
            <person name="Kim T."/>
            <person name="Hughes L.E."/>
            <person name="Garlena R.A."/>
            <person name="Russell D.A."/>
            <person name="Pope W.H."/>
            <person name="Jacobs-Sera D."/>
            <person name="Hatfull G.F."/>
        </authorList>
    </citation>
    <scope>NUCLEOTIDE SEQUENCE [LARGE SCALE GENOMIC DNA]</scope>
</reference>
<keyword evidence="2" id="KW-1185">Reference proteome</keyword>
<name>A0A345M902_9CAUD</name>
<gene>
    <name evidence="1" type="primary">270</name>
    <name evidence="1" type="ORF">SEA_STARPLATINUM_270</name>
</gene>
<dbReference type="GeneID" id="55609961"/>
<dbReference type="KEGG" id="vg:55609961"/>
<sequence>MRSQCSYAAGLVESAGWSGESAGYLDVETIVIVGKPTIHR</sequence>
<dbReference type="RefSeq" id="YP_009839663.1">
    <property type="nucleotide sequence ID" value="NC_048721.1"/>
</dbReference>
<dbReference type="Proteomes" id="UP000259988">
    <property type="component" value="Segment"/>
</dbReference>
<proteinExistence type="predicted"/>
<protein>
    <submittedName>
        <fullName evidence="1">Uncharacterized protein</fullName>
    </submittedName>
</protein>
<evidence type="ECO:0000313" key="1">
    <source>
        <dbReference type="EMBL" id="AXH66973.1"/>
    </source>
</evidence>
<accession>A0A345M902</accession>
<dbReference type="EMBL" id="MH576965">
    <property type="protein sequence ID" value="AXH66973.1"/>
    <property type="molecule type" value="Genomic_DNA"/>
</dbReference>
<evidence type="ECO:0000313" key="2">
    <source>
        <dbReference type="Proteomes" id="UP000259988"/>
    </source>
</evidence>
<organism evidence="1 2">
    <name type="scientific">Streptomyces phage StarPlatinum</name>
    <dbReference type="NCBI Taxonomy" id="2283265"/>
    <lineage>
        <taxon>Viruses</taxon>
        <taxon>Duplodnaviria</taxon>
        <taxon>Heunggongvirae</taxon>
        <taxon>Uroviricota</taxon>
        <taxon>Caudoviricetes</taxon>
        <taxon>Stanwilliamsviridae</taxon>
        <taxon>Boydwoodruffvirinae</taxon>
        <taxon>Karimacvirus</taxon>
        <taxon>Karimacvirus starplatinum</taxon>
        <taxon>Streptomyces virus StarPlatinum</taxon>
    </lineage>
</organism>